<comment type="caution">
    <text evidence="7">The sequence shown here is derived from an EMBL/GenBank/DDBJ whole genome shotgun (WGS) entry which is preliminary data.</text>
</comment>
<comment type="function">
    <text evidence="5 6">Catalyzes the oxidation of uric acid to 5-hydroxyisourate, which is further processed to form (S)-allantoin.</text>
</comment>
<accession>A0ABW2GPD3</accession>
<dbReference type="SUPFAM" id="SSF55620">
    <property type="entry name" value="Tetrahydrobiopterin biosynthesis enzymes-like"/>
    <property type="match status" value="2"/>
</dbReference>
<comment type="catalytic activity">
    <reaction evidence="5 6">
        <text>urate + O2 + H2O = 5-hydroxyisourate + H2O2</text>
        <dbReference type="Rhea" id="RHEA:21368"/>
        <dbReference type="ChEBI" id="CHEBI:15377"/>
        <dbReference type="ChEBI" id="CHEBI:15379"/>
        <dbReference type="ChEBI" id="CHEBI:16240"/>
        <dbReference type="ChEBI" id="CHEBI:17775"/>
        <dbReference type="ChEBI" id="CHEBI:18072"/>
        <dbReference type="EC" id="1.7.3.3"/>
    </reaction>
</comment>
<dbReference type="PRINTS" id="PR00093">
    <property type="entry name" value="URICASE"/>
</dbReference>
<keyword evidence="3 5" id="KW-0659">Purine metabolism</keyword>
<proteinExistence type="inferred from homology"/>
<dbReference type="GO" id="GO:0004846">
    <property type="term" value="F:urate oxidase activity"/>
    <property type="evidence" value="ECO:0007669"/>
    <property type="project" value="UniProtKB-EC"/>
</dbReference>
<protein>
    <recommendedName>
        <fullName evidence="5 6">Uricase</fullName>
        <ecNumber evidence="5 6">1.7.3.3</ecNumber>
    </recommendedName>
    <alternativeName>
        <fullName evidence="5">Urate oxidase</fullName>
    </alternativeName>
</protein>
<dbReference type="Pfam" id="PF01014">
    <property type="entry name" value="Uricase"/>
    <property type="match status" value="2"/>
</dbReference>
<evidence type="ECO:0000256" key="6">
    <source>
        <dbReference type="RuleBase" id="RU004455"/>
    </source>
</evidence>
<comment type="pathway">
    <text evidence="1 5">Purine metabolism; urate degradation; (S)-allantoin from urate: step 1/3.</text>
</comment>
<dbReference type="Proteomes" id="UP001596392">
    <property type="component" value="Unassembled WGS sequence"/>
</dbReference>
<sequence>MAIHLGPNRYGKAECRLVTVVRDGERHELTDLNVSTRLAGRLDATHLTGDNADVLPTDTQKNTVYAFARDGFASIEEFGLRLARHFVATQDAIERAQVHIESYGWRRLGGHSFARAGDEVRTATLTATAEHAWAVGGLHGLTLLNTTGSQFKGFPRDRYTTLPEADDRILATAVDARWRFATLDVDWNAAFAAVRDGLVGAFVDTYSSSLQQTLYAMGERVLNTAPEVAEVRLALPNRHHFLVDLSPFGLDNPDAVYFAADRPYGLIEGSVRRDGAAEPGLAWDLGAA</sequence>
<keyword evidence="4 5" id="KW-0560">Oxidoreductase</keyword>
<evidence type="ECO:0000313" key="8">
    <source>
        <dbReference type="Proteomes" id="UP001596392"/>
    </source>
</evidence>
<evidence type="ECO:0000256" key="5">
    <source>
        <dbReference type="PIRNR" id="PIRNR000241"/>
    </source>
</evidence>
<dbReference type="PANTHER" id="PTHR42874">
    <property type="entry name" value="URICASE"/>
    <property type="match status" value="1"/>
</dbReference>
<comment type="similarity">
    <text evidence="2 5 6">Belongs to the uricase family.</text>
</comment>
<evidence type="ECO:0000256" key="3">
    <source>
        <dbReference type="ARBA" id="ARBA00022631"/>
    </source>
</evidence>
<evidence type="ECO:0000256" key="2">
    <source>
        <dbReference type="ARBA" id="ARBA00009760"/>
    </source>
</evidence>
<dbReference type="PIRSF" id="PIRSF000241">
    <property type="entry name" value="Urate_oxidase"/>
    <property type="match status" value="1"/>
</dbReference>
<organism evidence="7 8">
    <name type="scientific">Catellatospora aurea</name>
    <dbReference type="NCBI Taxonomy" id="1337874"/>
    <lineage>
        <taxon>Bacteria</taxon>
        <taxon>Bacillati</taxon>
        <taxon>Actinomycetota</taxon>
        <taxon>Actinomycetes</taxon>
        <taxon>Micromonosporales</taxon>
        <taxon>Micromonosporaceae</taxon>
        <taxon>Catellatospora</taxon>
    </lineage>
</organism>
<gene>
    <name evidence="7" type="primary">pucL</name>
    <name evidence="7" type="ORF">ACFQO7_00160</name>
</gene>
<name>A0ABW2GPD3_9ACTN</name>
<dbReference type="PANTHER" id="PTHR42874:SF1">
    <property type="entry name" value="URICASE"/>
    <property type="match status" value="1"/>
</dbReference>
<keyword evidence="8" id="KW-1185">Reference proteome</keyword>
<reference evidence="8" key="1">
    <citation type="journal article" date="2019" name="Int. J. Syst. Evol. Microbiol.">
        <title>The Global Catalogue of Microorganisms (GCM) 10K type strain sequencing project: providing services to taxonomists for standard genome sequencing and annotation.</title>
        <authorList>
            <consortium name="The Broad Institute Genomics Platform"/>
            <consortium name="The Broad Institute Genome Sequencing Center for Infectious Disease"/>
            <person name="Wu L."/>
            <person name="Ma J."/>
        </authorList>
    </citation>
    <scope>NUCLEOTIDE SEQUENCE [LARGE SCALE GENOMIC DNA]</scope>
    <source>
        <strain evidence="8">CGMCC 1.9106</strain>
    </source>
</reference>
<dbReference type="EC" id="1.7.3.3" evidence="5 6"/>
<dbReference type="Gene3D" id="3.10.270.10">
    <property type="entry name" value="Urate Oxidase"/>
    <property type="match status" value="1"/>
</dbReference>
<dbReference type="EMBL" id="JBHTAC010000001">
    <property type="protein sequence ID" value="MFC7240878.1"/>
    <property type="molecule type" value="Genomic_DNA"/>
</dbReference>
<dbReference type="InterPro" id="IPR002042">
    <property type="entry name" value="Uricase"/>
</dbReference>
<dbReference type="RefSeq" id="WP_376804389.1">
    <property type="nucleotide sequence ID" value="NZ_JBHTAC010000001.1"/>
</dbReference>
<evidence type="ECO:0000313" key="7">
    <source>
        <dbReference type="EMBL" id="MFC7240878.1"/>
    </source>
</evidence>
<dbReference type="NCBIfam" id="TIGR03383">
    <property type="entry name" value="urate_oxi"/>
    <property type="match status" value="1"/>
</dbReference>
<evidence type="ECO:0000256" key="1">
    <source>
        <dbReference type="ARBA" id="ARBA00004831"/>
    </source>
</evidence>
<evidence type="ECO:0000256" key="4">
    <source>
        <dbReference type="ARBA" id="ARBA00023002"/>
    </source>
</evidence>